<dbReference type="Proteomes" id="UP000821837">
    <property type="component" value="Chromosome 8"/>
</dbReference>
<name>A0A9D4PEV5_RHISA</name>
<comment type="caution">
    <text evidence="1">The sequence shown here is derived from an EMBL/GenBank/DDBJ whole genome shotgun (WGS) entry which is preliminary data.</text>
</comment>
<reference evidence="1" key="1">
    <citation type="journal article" date="2020" name="Cell">
        <title>Large-Scale Comparative Analyses of Tick Genomes Elucidate Their Genetic Diversity and Vector Capacities.</title>
        <authorList>
            <consortium name="Tick Genome and Microbiome Consortium (TIGMIC)"/>
            <person name="Jia N."/>
            <person name="Wang J."/>
            <person name="Shi W."/>
            <person name="Du L."/>
            <person name="Sun Y."/>
            <person name="Zhan W."/>
            <person name="Jiang J.F."/>
            <person name="Wang Q."/>
            <person name="Zhang B."/>
            <person name="Ji P."/>
            <person name="Bell-Sakyi L."/>
            <person name="Cui X.M."/>
            <person name="Yuan T.T."/>
            <person name="Jiang B.G."/>
            <person name="Yang W.F."/>
            <person name="Lam T.T."/>
            <person name="Chang Q.C."/>
            <person name="Ding S.J."/>
            <person name="Wang X.J."/>
            <person name="Zhu J.G."/>
            <person name="Ruan X.D."/>
            <person name="Zhao L."/>
            <person name="Wei J.T."/>
            <person name="Ye R.Z."/>
            <person name="Que T.C."/>
            <person name="Du C.H."/>
            <person name="Zhou Y.H."/>
            <person name="Cheng J.X."/>
            <person name="Dai P.F."/>
            <person name="Guo W.B."/>
            <person name="Han X.H."/>
            <person name="Huang E.J."/>
            <person name="Li L.F."/>
            <person name="Wei W."/>
            <person name="Gao Y.C."/>
            <person name="Liu J.Z."/>
            <person name="Shao H.Z."/>
            <person name="Wang X."/>
            <person name="Wang C.C."/>
            <person name="Yang T.C."/>
            <person name="Huo Q.B."/>
            <person name="Li W."/>
            <person name="Chen H.Y."/>
            <person name="Chen S.E."/>
            <person name="Zhou L.G."/>
            <person name="Ni X.B."/>
            <person name="Tian J.H."/>
            <person name="Sheng Y."/>
            <person name="Liu T."/>
            <person name="Pan Y.S."/>
            <person name="Xia L.Y."/>
            <person name="Li J."/>
            <person name="Zhao F."/>
            <person name="Cao W.C."/>
        </authorList>
    </citation>
    <scope>NUCLEOTIDE SEQUENCE</scope>
    <source>
        <strain evidence="1">Rsan-2018</strain>
    </source>
</reference>
<organism evidence="1 2">
    <name type="scientific">Rhipicephalus sanguineus</name>
    <name type="common">Brown dog tick</name>
    <name type="synonym">Ixodes sanguineus</name>
    <dbReference type="NCBI Taxonomy" id="34632"/>
    <lineage>
        <taxon>Eukaryota</taxon>
        <taxon>Metazoa</taxon>
        <taxon>Ecdysozoa</taxon>
        <taxon>Arthropoda</taxon>
        <taxon>Chelicerata</taxon>
        <taxon>Arachnida</taxon>
        <taxon>Acari</taxon>
        <taxon>Parasitiformes</taxon>
        <taxon>Ixodida</taxon>
        <taxon>Ixodoidea</taxon>
        <taxon>Ixodidae</taxon>
        <taxon>Rhipicephalinae</taxon>
        <taxon>Rhipicephalus</taxon>
        <taxon>Rhipicephalus</taxon>
    </lineage>
</organism>
<accession>A0A9D4PEV5</accession>
<evidence type="ECO:0000313" key="2">
    <source>
        <dbReference type="Proteomes" id="UP000821837"/>
    </source>
</evidence>
<evidence type="ECO:0000313" key="1">
    <source>
        <dbReference type="EMBL" id="KAH7939078.1"/>
    </source>
</evidence>
<dbReference type="AlphaFoldDB" id="A0A9D4PEV5"/>
<gene>
    <name evidence="1" type="ORF">HPB52_005384</name>
</gene>
<protein>
    <submittedName>
        <fullName evidence="1">Uncharacterized protein</fullName>
    </submittedName>
</protein>
<reference evidence="1" key="2">
    <citation type="submission" date="2021-09" db="EMBL/GenBank/DDBJ databases">
        <authorList>
            <person name="Jia N."/>
            <person name="Wang J."/>
            <person name="Shi W."/>
            <person name="Du L."/>
            <person name="Sun Y."/>
            <person name="Zhan W."/>
            <person name="Jiang J."/>
            <person name="Wang Q."/>
            <person name="Zhang B."/>
            <person name="Ji P."/>
            <person name="Sakyi L.B."/>
            <person name="Cui X."/>
            <person name="Yuan T."/>
            <person name="Jiang B."/>
            <person name="Yang W."/>
            <person name="Lam T.T.-Y."/>
            <person name="Chang Q."/>
            <person name="Ding S."/>
            <person name="Wang X."/>
            <person name="Zhu J."/>
            <person name="Ruan X."/>
            <person name="Zhao L."/>
            <person name="Wei J."/>
            <person name="Que T."/>
            <person name="Du C."/>
            <person name="Cheng J."/>
            <person name="Dai P."/>
            <person name="Han X."/>
            <person name="Huang E."/>
            <person name="Gao Y."/>
            <person name="Liu J."/>
            <person name="Shao H."/>
            <person name="Ye R."/>
            <person name="Li L."/>
            <person name="Wei W."/>
            <person name="Wang X."/>
            <person name="Wang C."/>
            <person name="Huo Q."/>
            <person name="Li W."/>
            <person name="Guo W."/>
            <person name="Chen H."/>
            <person name="Chen S."/>
            <person name="Zhou L."/>
            <person name="Zhou L."/>
            <person name="Ni X."/>
            <person name="Tian J."/>
            <person name="Zhou Y."/>
            <person name="Sheng Y."/>
            <person name="Liu T."/>
            <person name="Pan Y."/>
            <person name="Xia L."/>
            <person name="Li J."/>
            <person name="Zhao F."/>
            <person name="Cao W."/>
        </authorList>
    </citation>
    <scope>NUCLEOTIDE SEQUENCE</scope>
    <source>
        <strain evidence="1">Rsan-2018</strain>
        <tissue evidence="1">Larvae</tissue>
    </source>
</reference>
<dbReference type="EMBL" id="JABSTV010001254">
    <property type="protein sequence ID" value="KAH7939078.1"/>
    <property type="molecule type" value="Genomic_DNA"/>
</dbReference>
<proteinExistence type="predicted"/>
<keyword evidence="2" id="KW-1185">Reference proteome</keyword>
<sequence length="91" mass="10338">MAELINRIANKSAGLFEENLCRLFHASLMSHINYVAAAYLWQKGDVGRLDVIIRRCVKQVLGLPGNTRTTKLYKLCIHNTFNETVEAQKAF</sequence>